<evidence type="ECO:0000313" key="3">
    <source>
        <dbReference type="Proteomes" id="UP000196320"/>
    </source>
</evidence>
<name>A0A1R4IBP9_9MICO</name>
<keyword evidence="1" id="KW-1133">Transmembrane helix</keyword>
<reference evidence="2 3" key="1">
    <citation type="submission" date="2017-02" db="EMBL/GenBank/DDBJ databases">
        <authorList>
            <person name="Peterson S.W."/>
        </authorList>
    </citation>
    <scope>NUCLEOTIDE SEQUENCE [LARGE SCALE GENOMIC DNA]</scope>
    <source>
        <strain evidence="2 3">B Mb 05.01</strain>
    </source>
</reference>
<proteinExistence type="predicted"/>
<feature type="transmembrane region" description="Helical" evidence="1">
    <location>
        <begin position="6"/>
        <end position="28"/>
    </location>
</feature>
<sequence length="68" mass="7740">MEFLAIIIPIAYVFAGACVAYAIIRFAIVHALRQSRNEARIERHLPKAATWLDGDERRLLEISNTTQD</sequence>
<gene>
    <name evidence="2" type="ORF">FM104_01345</name>
</gene>
<organism evidence="2 3">
    <name type="scientific">Microbacterium esteraromaticum</name>
    <dbReference type="NCBI Taxonomy" id="57043"/>
    <lineage>
        <taxon>Bacteria</taxon>
        <taxon>Bacillati</taxon>
        <taxon>Actinomycetota</taxon>
        <taxon>Actinomycetes</taxon>
        <taxon>Micrococcales</taxon>
        <taxon>Microbacteriaceae</taxon>
        <taxon>Microbacterium</taxon>
    </lineage>
</organism>
<dbReference type="RefSeq" id="WP_087129660.1">
    <property type="nucleotide sequence ID" value="NZ_FUKO01000004.1"/>
</dbReference>
<dbReference type="Proteomes" id="UP000196320">
    <property type="component" value="Unassembled WGS sequence"/>
</dbReference>
<keyword evidence="1" id="KW-0812">Transmembrane</keyword>
<accession>A0A1R4IBP9</accession>
<evidence type="ECO:0000256" key="1">
    <source>
        <dbReference type="SAM" id="Phobius"/>
    </source>
</evidence>
<keyword evidence="1" id="KW-0472">Membrane</keyword>
<evidence type="ECO:0000313" key="2">
    <source>
        <dbReference type="EMBL" id="SJN17321.1"/>
    </source>
</evidence>
<keyword evidence="3" id="KW-1185">Reference proteome</keyword>
<dbReference type="AlphaFoldDB" id="A0A1R4IBP9"/>
<dbReference type="EMBL" id="FUKO01000004">
    <property type="protein sequence ID" value="SJN17321.1"/>
    <property type="molecule type" value="Genomic_DNA"/>
</dbReference>
<protein>
    <submittedName>
        <fullName evidence="2">Uncharacterized protein</fullName>
    </submittedName>
</protein>
<dbReference type="OrthoDB" id="5195866at2"/>